<dbReference type="GO" id="GO:0003964">
    <property type="term" value="F:RNA-directed DNA polymerase activity"/>
    <property type="evidence" value="ECO:0007669"/>
    <property type="project" value="UniProtKB-KW"/>
</dbReference>
<dbReference type="OrthoDB" id="10056483at2759"/>
<dbReference type="InterPro" id="IPR043502">
    <property type="entry name" value="DNA/RNA_pol_sf"/>
</dbReference>
<dbReference type="Pfam" id="PF13966">
    <property type="entry name" value="zf-RVT"/>
    <property type="match status" value="1"/>
</dbReference>
<feature type="domain" description="RNase H type-1" evidence="2">
    <location>
        <begin position="915"/>
        <end position="1036"/>
    </location>
</feature>
<dbReference type="PANTHER" id="PTHR33116:SF86">
    <property type="entry name" value="REVERSE TRANSCRIPTASE DOMAIN-CONTAINING PROTEIN"/>
    <property type="match status" value="1"/>
</dbReference>
<dbReference type="GO" id="GO:0004523">
    <property type="term" value="F:RNA-DNA hybrid ribonuclease activity"/>
    <property type="evidence" value="ECO:0007669"/>
    <property type="project" value="InterPro"/>
</dbReference>
<dbReference type="InterPro" id="IPR012337">
    <property type="entry name" value="RNaseH-like_sf"/>
</dbReference>
<dbReference type="SUPFAM" id="SSF53098">
    <property type="entry name" value="Ribonuclease H-like"/>
    <property type="match status" value="1"/>
</dbReference>
<dbReference type="CDD" id="cd01650">
    <property type="entry name" value="RT_nLTR_like"/>
    <property type="match status" value="1"/>
</dbReference>
<keyword evidence="4" id="KW-0548">Nucleotidyltransferase</keyword>
<dbReference type="InterPro" id="IPR002156">
    <property type="entry name" value="RNaseH_domain"/>
</dbReference>
<dbReference type="InterPro" id="IPR000477">
    <property type="entry name" value="RT_dom"/>
</dbReference>
<dbReference type="GO" id="GO:0003676">
    <property type="term" value="F:nucleic acid binding"/>
    <property type="evidence" value="ECO:0007669"/>
    <property type="project" value="InterPro"/>
</dbReference>
<feature type="domain" description="Reverse transcriptase zinc-binding" evidence="3">
    <location>
        <begin position="723"/>
        <end position="815"/>
    </location>
</feature>
<feature type="domain" description="Reverse transcriptase" evidence="1">
    <location>
        <begin position="237"/>
        <end position="448"/>
    </location>
</feature>
<keyword evidence="4" id="KW-0695">RNA-directed DNA polymerase</keyword>
<dbReference type="Proteomes" id="UP000325315">
    <property type="component" value="Unassembled WGS sequence"/>
</dbReference>
<evidence type="ECO:0000259" key="1">
    <source>
        <dbReference type="Pfam" id="PF00078"/>
    </source>
</evidence>
<evidence type="ECO:0000259" key="2">
    <source>
        <dbReference type="Pfam" id="PF13456"/>
    </source>
</evidence>
<dbReference type="Gene3D" id="3.30.420.10">
    <property type="entry name" value="Ribonuclease H-like superfamily/Ribonuclease H"/>
    <property type="match status" value="1"/>
</dbReference>
<reference evidence="5" key="1">
    <citation type="journal article" date="2019" name="Plant Biotechnol. J.">
        <title>Genome sequencing of the Australian wild diploid species Gossypium australe highlights disease resistance and delayed gland morphogenesis.</title>
        <authorList>
            <person name="Cai Y."/>
            <person name="Cai X."/>
            <person name="Wang Q."/>
            <person name="Wang P."/>
            <person name="Zhang Y."/>
            <person name="Cai C."/>
            <person name="Xu Y."/>
            <person name="Wang K."/>
            <person name="Zhou Z."/>
            <person name="Wang C."/>
            <person name="Geng S."/>
            <person name="Li B."/>
            <person name="Dong Q."/>
            <person name="Hou Y."/>
            <person name="Wang H."/>
            <person name="Ai P."/>
            <person name="Liu Z."/>
            <person name="Yi F."/>
            <person name="Sun M."/>
            <person name="An G."/>
            <person name="Cheng J."/>
            <person name="Zhang Y."/>
            <person name="Shi Q."/>
            <person name="Xie Y."/>
            <person name="Shi X."/>
            <person name="Chang Y."/>
            <person name="Huang F."/>
            <person name="Chen Y."/>
            <person name="Hong S."/>
            <person name="Mi L."/>
            <person name="Sun Q."/>
            <person name="Zhang L."/>
            <person name="Zhou B."/>
            <person name="Peng R."/>
            <person name="Zhang X."/>
            <person name="Liu F."/>
        </authorList>
    </citation>
    <scope>NUCLEOTIDE SEQUENCE [LARGE SCALE GENOMIC DNA]</scope>
    <source>
        <strain evidence="5">cv. PA1801</strain>
    </source>
</reference>
<dbReference type="InterPro" id="IPR036397">
    <property type="entry name" value="RNaseH_sf"/>
</dbReference>
<accession>A0A5B6X1R5</accession>
<dbReference type="AlphaFoldDB" id="A0A5B6X1R5"/>
<evidence type="ECO:0000313" key="4">
    <source>
        <dbReference type="EMBL" id="KAA3487748.1"/>
    </source>
</evidence>
<protein>
    <submittedName>
        <fullName evidence="4">Reverse transcriptase</fullName>
    </submittedName>
</protein>
<keyword evidence="5" id="KW-1185">Reference proteome</keyword>
<keyword evidence="4" id="KW-0808">Transferase</keyword>
<proteinExistence type="predicted"/>
<dbReference type="Pfam" id="PF13456">
    <property type="entry name" value="RVT_3"/>
    <property type="match status" value="1"/>
</dbReference>
<comment type="caution">
    <text evidence="4">The sequence shown here is derived from an EMBL/GenBank/DDBJ whole genome shotgun (WGS) entry which is preliminary data.</text>
</comment>
<dbReference type="InterPro" id="IPR026960">
    <property type="entry name" value="RVT-Znf"/>
</dbReference>
<dbReference type="InterPro" id="IPR044730">
    <property type="entry name" value="RNase_H-like_dom_plant"/>
</dbReference>
<gene>
    <name evidence="4" type="ORF">EPI10_031559</name>
</gene>
<sequence length="1067" mass="121488">MAFLMETKLDCKRMERIRLRCGYTNGIEIAAEGSQGGLCLAWKGDIVVTVKSYSKWHIDSLIREGNGKAEWRRKCTGSKGRGQIGFNMGIKVSLFFHKCATIRRRVNLILKLNLDDGEVVTTEAEINATATDFFKELFSSKGVANPDKVLEGIEVKITEEINNDLVAPFQEEEIWKALKKMGPTKSPGPDGFPALFYQRYWHIVGKDVTGYCLGFLNERKGVEDINNTDIVLIPKVPHPSNMVNFRPISLCSVIYKIVAKAVANRLQGVIGNCIDKVQSAFVPGRLISDNVLLAYEILHTFKKKRTGRKGFMAVKVDMSKAYDRFLIRSLQIGRGSNFKPARGLRQGDPLSPFLFLICSEGLSSLMRLAKEEGLIKGARASRRGPEISHLLFADDCILFGEATDKGARILRDILNEYEGCSGQCINFNKSTKFFSANTSNEQRDETSLVLGVRSSTCPEKYLGLPNVVGRRKKESFQNLIDRIMLKIDGWSTRLLSQGRKEVFIKSVLQSIPTYAMSCFLLPKVLCEKIDSKIANYWWQKGKGKRGIHWCQWKHLCRSKEEGGLGFRNMAQFNIALLAKQGWRLLTYPDSLVAQVFKAKYYPNGDFLHSSLGSSGSYVWHSLWSSRAILEKGIFWRVGTGRDISVTNDAWIPNCSIVNLATDDPLVHIDKVSDLIISHDRKWDRGLIENTFPAEIAEQIIRIPLALEPHEDLRVWRGELSGDFSVRSTYKLLQQFEPTAYALQTSYKEFYKKLWRIDLPLKVKLLIWKISWNYLPTKVNLACRRVTSNTLCPRCGQSAEDMNHLFRECPVSKAVWRNMLDPDFVMFPEAEFIDWLTKVLVLLSLEKCKLYCGLLWVIWGDRNSQMYNERGRSSQEMIKFVIGYIKELDELKSVKQKTMFIEKKWRPPPGQMLKINFDGAFEARRKCAALGVVVRDRKGRILLSKSELYNGVEYAFAAKALVCRLATITALERSREEVIIEGDSMSIIKKCNNPEFDKSEVGVFIQDIQGMKSKCRCIRFEYTPRKANNLAHILATETMKRGEEVYLFDGVPSYAEGQARDDSEREPD</sequence>
<dbReference type="PANTHER" id="PTHR33116">
    <property type="entry name" value="REVERSE TRANSCRIPTASE ZINC-BINDING DOMAIN-CONTAINING PROTEIN-RELATED-RELATED"/>
    <property type="match status" value="1"/>
</dbReference>
<name>A0A5B6X1R5_9ROSI</name>
<organism evidence="4 5">
    <name type="scientific">Gossypium australe</name>
    <dbReference type="NCBI Taxonomy" id="47621"/>
    <lineage>
        <taxon>Eukaryota</taxon>
        <taxon>Viridiplantae</taxon>
        <taxon>Streptophyta</taxon>
        <taxon>Embryophyta</taxon>
        <taxon>Tracheophyta</taxon>
        <taxon>Spermatophyta</taxon>
        <taxon>Magnoliopsida</taxon>
        <taxon>eudicotyledons</taxon>
        <taxon>Gunneridae</taxon>
        <taxon>Pentapetalae</taxon>
        <taxon>rosids</taxon>
        <taxon>malvids</taxon>
        <taxon>Malvales</taxon>
        <taxon>Malvaceae</taxon>
        <taxon>Malvoideae</taxon>
        <taxon>Gossypium</taxon>
    </lineage>
</organism>
<dbReference type="Pfam" id="PF00078">
    <property type="entry name" value="RVT_1"/>
    <property type="match status" value="1"/>
</dbReference>
<evidence type="ECO:0000313" key="5">
    <source>
        <dbReference type="Proteomes" id="UP000325315"/>
    </source>
</evidence>
<evidence type="ECO:0000259" key="3">
    <source>
        <dbReference type="Pfam" id="PF13966"/>
    </source>
</evidence>
<dbReference type="EMBL" id="SMMG02000001">
    <property type="protein sequence ID" value="KAA3487748.1"/>
    <property type="molecule type" value="Genomic_DNA"/>
</dbReference>
<dbReference type="SUPFAM" id="SSF56672">
    <property type="entry name" value="DNA/RNA polymerases"/>
    <property type="match status" value="1"/>
</dbReference>
<dbReference type="CDD" id="cd06222">
    <property type="entry name" value="RNase_H_like"/>
    <property type="match status" value="1"/>
</dbReference>